<dbReference type="Gene3D" id="1.10.10.10">
    <property type="entry name" value="Winged helix-like DNA-binding domain superfamily/Winged helix DNA-binding domain"/>
    <property type="match status" value="1"/>
</dbReference>
<dbReference type="PROSITE" id="PS50069">
    <property type="entry name" value="CULLIN_2"/>
    <property type="match status" value="1"/>
</dbReference>
<evidence type="ECO:0000256" key="6">
    <source>
        <dbReference type="ARBA" id="ARBA00012513"/>
    </source>
</evidence>
<evidence type="ECO:0000256" key="21">
    <source>
        <dbReference type="ARBA" id="ARBA00047899"/>
    </source>
</evidence>
<dbReference type="PROSITE" id="PS00915">
    <property type="entry name" value="PI3_4_KINASE_1"/>
    <property type="match status" value="1"/>
</dbReference>
<dbReference type="InterPro" id="IPR016158">
    <property type="entry name" value="Cullin_homology"/>
</dbReference>
<dbReference type="SMART" id="SM00146">
    <property type="entry name" value="PI3Kc"/>
    <property type="match status" value="1"/>
</dbReference>
<dbReference type="STRING" id="100787.A0A0G4M1P1"/>
<evidence type="ECO:0000256" key="8">
    <source>
        <dbReference type="ARBA" id="ARBA00022454"/>
    </source>
</evidence>
<dbReference type="InterPro" id="IPR044107">
    <property type="entry name" value="PIKKc_ATM"/>
</dbReference>
<dbReference type="FunFam" id="1.10.10.10:FF:000014">
    <property type="entry name" value="Cullin 1"/>
    <property type="match status" value="1"/>
</dbReference>
<keyword evidence="16" id="KW-0832">Ubl conjugation</keyword>
<comment type="subcellular location">
    <subcellularLocation>
        <location evidence="2 25">Chromosome</location>
        <location evidence="2 25">Telomere</location>
    </subcellularLocation>
    <subcellularLocation>
        <location evidence="1 25">Nucleus</location>
    </subcellularLocation>
</comment>
<dbReference type="InterPro" id="IPR021668">
    <property type="entry name" value="TAN"/>
</dbReference>
<dbReference type="GO" id="GO:0000781">
    <property type="term" value="C:chromosome, telomeric region"/>
    <property type="evidence" value="ECO:0007669"/>
    <property type="project" value="UniProtKB-SubCell"/>
</dbReference>
<dbReference type="Pfam" id="PF02260">
    <property type="entry name" value="FATC"/>
    <property type="match status" value="1"/>
</dbReference>
<feature type="domain" description="PI3K/PI4K catalytic" evidence="28">
    <location>
        <begin position="2531"/>
        <end position="2841"/>
    </location>
</feature>
<dbReference type="SMART" id="SM01342">
    <property type="entry name" value="TAN"/>
    <property type="match status" value="1"/>
</dbReference>
<evidence type="ECO:0000256" key="3">
    <source>
        <dbReference type="ARBA" id="ARBA00006019"/>
    </source>
</evidence>
<comment type="function">
    <text evidence="20 25">Serine/threonine protein kinase which activates checkpoint signaling upon genotoxic stresses such as ionizing radiation (IR), ultraviolet light (UV), or DNA replication stalling, thereby acting as a DNA damage sensor. Recognizes the substrate consensus sequence [ST]-Q. Phosphorylates histone H2A to form H2AS128ph (gamma-H2A) at sites of DNA damage, involved in the regulation of DNA damage response mechanism. Required for the control of telomere length and genome stability.</text>
</comment>
<comment type="similarity">
    <text evidence="3 23 24">Belongs to the cullin family.</text>
</comment>
<dbReference type="Pfam" id="PF02259">
    <property type="entry name" value="FAT"/>
    <property type="match status" value="1"/>
</dbReference>
<dbReference type="InterPro" id="IPR036940">
    <property type="entry name" value="PI3/4_kinase_cat_sf"/>
</dbReference>
<evidence type="ECO:0000256" key="1">
    <source>
        <dbReference type="ARBA" id="ARBA00004123"/>
    </source>
</evidence>
<evidence type="ECO:0000259" key="28">
    <source>
        <dbReference type="PROSITE" id="PS50290"/>
    </source>
</evidence>
<feature type="region of interest" description="Disordered" evidence="26">
    <location>
        <begin position="466"/>
        <end position="492"/>
    </location>
</feature>
<evidence type="ECO:0000256" key="18">
    <source>
        <dbReference type="ARBA" id="ARBA00022895"/>
    </source>
</evidence>
<evidence type="ECO:0000256" key="14">
    <source>
        <dbReference type="ARBA" id="ARBA00022777"/>
    </source>
</evidence>
<comment type="catalytic activity">
    <reaction evidence="22">
        <text>L-seryl-[protein] + ATP = O-phospho-L-seryl-[protein] + ADP + H(+)</text>
        <dbReference type="Rhea" id="RHEA:17989"/>
        <dbReference type="Rhea" id="RHEA-COMP:9863"/>
        <dbReference type="Rhea" id="RHEA-COMP:11604"/>
        <dbReference type="ChEBI" id="CHEBI:15378"/>
        <dbReference type="ChEBI" id="CHEBI:29999"/>
        <dbReference type="ChEBI" id="CHEBI:30616"/>
        <dbReference type="ChEBI" id="CHEBI:83421"/>
        <dbReference type="ChEBI" id="CHEBI:456216"/>
        <dbReference type="EC" id="2.7.11.1"/>
    </reaction>
</comment>
<evidence type="ECO:0000256" key="13">
    <source>
        <dbReference type="ARBA" id="ARBA00022763"/>
    </source>
</evidence>
<dbReference type="SMART" id="SM00182">
    <property type="entry name" value="CULLIN"/>
    <property type="match status" value="1"/>
</dbReference>
<dbReference type="EMBL" id="CVQH01020640">
    <property type="protein sequence ID" value="CRK28162.1"/>
    <property type="molecule type" value="Genomic_DNA"/>
</dbReference>
<comment type="catalytic activity">
    <reaction evidence="21 25">
        <text>L-threonyl-[protein] + ATP = O-phospho-L-threonyl-[protein] + ADP + H(+)</text>
        <dbReference type="Rhea" id="RHEA:46608"/>
        <dbReference type="Rhea" id="RHEA-COMP:11060"/>
        <dbReference type="Rhea" id="RHEA-COMP:11605"/>
        <dbReference type="ChEBI" id="CHEBI:15378"/>
        <dbReference type="ChEBI" id="CHEBI:30013"/>
        <dbReference type="ChEBI" id="CHEBI:30616"/>
        <dbReference type="ChEBI" id="CHEBI:61977"/>
        <dbReference type="ChEBI" id="CHEBI:456216"/>
        <dbReference type="EC" id="2.7.11.1"/>
    </reaction>
</comment>
<dbReference type="SUPFAM" id="SSF56112">
    <property type="entry name" value="Protein kinase-like (PK-like)"/>
    <property type="match status" value="1"/>
</dbReference>
<keyword evidence="18 25" id="KW-0779">Telomere</keyword>
<dbReference type="InterPro" id="IPR036317">
    <property type="entry name" value="Cullin_homology_sf"/>
</dbReference>
<feature type="domain" description="FAT" evidence="29">
    <location>
        <begin position="1900"/>
        <end position="2505"/>
    </location>
</feature>
<dbReference type="InterPro" id="IPR036390">
    <property type="entry name" value="WH_DNA-bd_sf"/>
</dbReference>
<dbReference type="GO" id="GO:0005634">
    <property type="term" value="C:nucleus"/>
    <property type="evidence" value="ECO:0007669"/>
    <property type="project" value="UniProtKB-SubCell"/>
</dbReference>
<dbReference type="InterPro" id="IPR018936">
    <property type="entry name" value="PI3/4_kinase_CS"/>
</dbReference>
<keyword evidence="10 25" id="KW-0723">Serine/threonine-protein kinase</keyword>
<dbReference type="GO" id="GO:0106310">
    <property type="term" value="F:protein serine kinase activity"/>
    <property type="evidence" value="ECO:0007669"/>
    <property type="project" value="RHEA"/>
</dbReference>
<feature type="compositionally biased region" description="Polar residues" evidence="26">
    <location>
        <begin position="2945"/>
        <end position="2963"/>
    </location>
</feature>
<evidence type="ECO:0000256" key="16">
    <source>
        <dbReference type="ARBA" id="ARBA00022843"/>
    </source>
</evidence>
<dbReference type="GO" id="GO:0004674">
    <property type="term" value="F:protein serine/threonine kinase activity"/>
    <property type="evidence" value="ECO:0007669"/>
    <property type="project" value="UniProtKB-KW"/>
</dbReference>
<evidence type="ECO:0000259" key="30">
    <source>
        <dbReference type="PROSITE" id="PS51190"/>
    </source>
</evidence>
<evidence type="ECO:0000256" key="24">
    <source>
        <dbReference type="RuleBase" id="RU003829"/>
    </source>
</evidence>
<dbReference type="Gene3D" id="1.10.1070.11">
    <property type="entry name" value="Phosphatidylinositol 3-/4-kinase, catalytic domain"/>
    <property type="match status" value="1"/>
</dbReference>
<evidence type="ECO:0000256" key="19">
    <source>
        <dbReference type="ARBA" id="ARBA00023242"/>
    </source>
</evidence>
<evidence type="ECO:0000256" key="7">
    <source>
        <dbReference type="ARBA" id="ARBA00014619"/>
    </source>
</evidence>
<protein>
    <recommendedName>
        <fullName evidence="7 25">Serine/threonine-protein kinase Tel1</fullName>
        <ecNumber evidence="6 25">2.7.11.1</ecNumber>
    </recommendedName>
</protein>
<evidence type="ECO:0000313" key="32">
    <source>
        <dbReference type="Proteomes" id="UP000044602"/>
    </source>
</evidence>
<feature type="non-terminal residue" evidence="31">
    <location>
        <position position="1"/>
    </location>
</feature>
<dbReference type="PROSITE" id="PS51189">
    <property type="entry name" value="FAT"/>
    <property type="match status" value="1"/>
</dbReference>
<dbReference type="InterPro" id="IPR003151">
    <property type="entry name" value="PIK-rel_kinase_FAT"/>
</dbReference>
<evidence type="ECO:0000256" key="12">
    <source>
        <dbReference type="ARBA" id="ARBA00022741"/>
    </source>
</evidence>
<feature type="compositionally biased region" description="Low complexity" evidence="26">
    <location>
        <begin position="2907"/>
        <end position="2921"/>
    </location>
</feature>
<dbReference type="InterPro" id="IPR001373">
    <property type="entry name" value="Cullin_N"/>
</dbReference>
<keyword evidence="13 25" id="KW-0227">DNA damage</keyword>
<keyword evidence="11 25" id="KW-0808">Transferase</keyword>
<evidence type="ECO:0000256" key="11">
    <source>
        <dbReference type="ARBA" id="ARBA00022679"/>
    </source>
</evidence>
<dbReference type="PROSITE" id="PS50290">
    <property type="entry name" value="PI3_4_KINASE_3"/>
    <property type="match status" value="1"/>
</dbReference>
<evidence type="ECO:0000256" key="10">
    <source>
        <dbReference type="ARBA" id="ARBA00022527"/>
    </source>
</evidence>
<evidence type="ECO:0000256" key="17">
    <source>
        <dbReference type="ARBA" id="ARBA00022853"/>
    </source>
</evidence>
<accession>A0A0G4M1P1</accession>
<dbReference type="InterPro" id="IPR016159">
    <property type="entry name" value="Cullin_repeat-like_dom_sf"/>
</dbReference>
<dbReference type="InterPro" id="IPR000403">
    <property type="entry name" value="PI3/4_kinase_cat_dom"/>
</dbReference>
<dbReference type="GO" id="GO:0031625">
    <property type="term" value="F:ubiquitin protein ligase binding"/>
    <property type="evidence" value="ECO:0007669"/>
    <property type="project" value="InterPro"/>
</dbReference>
<evidence type="ECO:0000256" key="20">
    <source>
        <dbReference type="ARBA" id="ARBA00025079"/>
    </source>
</evidence>
<dbReference type="Pfam" id="PF00888">
    <property type="entry name" value="Cullin"/>
    <property type="match status" value="1"/>
</dbReference>
<keyword evidence="32" id="KW-1185">Reference proteome</keyword>
<evidence type="ECO:0000256" key="22">
    <source>
        <dbReference type="ARBA" id="ARBA00048679"/>
    </source>
</evidence>
<evidence type="ECO:0000313" key="31">
    <source>
        <dbReference type="EMBL" id="CRK28162.1"/>
    </source>
</evidence>
<dbReference type="GO" id="GO:0006511">
    <property type="term" value="P:ubiquitin-dependent protein catabolic process"/>
    <property type="evidence" value="ECO:0007669"/>
    <property type="project" value="InterPro"/>
</dbReference>
<keyword evidence="19 25" id="KW-0539">Nucleus</keyword>
<dbReference type="FunFam" id="1.20.1310.10:FF:000031">
    <property type="entry name" value="Ubiquitin ligase subunit CulD"/>
    <property type="match status" value="1"/>
</dbReference>
<dbReference type="InterPro" id="IPR011009">
    <property type="entry name" value="Kinase-like_dom_sf"/>
</dbReference>
<comment type="subunit">
    <text evidence="5">Associates with DNA double-strand breaks.</text>
</comment>
<evidence type="ECO:0000256" key="2">
    <source>
        <dbReference type="ARBA" id="ARBA00004574"/>
    </source>
</evidence>
<keyword evidence="15 25" id="KW-0067">ATP-binding</keyword>
<evidence type="ECO:0000256" key="25">
    <source>
        <dbReference type="RuleBase" id="RU365027"/>
    </source>
</evidence>
<dbReference type="SUPFAM" id="SSF46785">
    <property type="entry name" value="Winged helix' DNA-binding domain"/>
    <property type="match status" value="1"/>
</dbReference>
<keyword evidence="17 25" id="KW-0156">Chromatin regulator</keyword>
<dbReference type="InterPro" id="IPR019559">
    <property type="entry name" value="Cullin_neddylation_domain"/>
</dbReference>
<evidence type="ECO:0000256" key="15">
    <source>
        <dbReference type="ARBA" id="ARBA00022840"/>
    </source>
</evidence>
<evidence type="ECO:0000256" key="26">
    <source>
        <dbReference type="SAM" id="MobiDB-lite"/>
    </source>
</evidence>
<dbReference type="Pfam" id="PF10557">
    <property type="entry name" value="Cullin_Nedd8"/>
    <property type="match status" value="1"/>
</dbReference>
<evidence type="ECO:0000259" key="29">
    <source>
        <dbReference type="PROSITE" id="PS51189"/>
    </source>
</evidence>
<dbReference type="PROSITE" id="PS51190">
    <property type="entry name" value="FATC"/>
    <property type="match status" value="1"/>
</dbReference>
<dbReference type="CDD" id="cd05171">
    <property type="entry name" value="PIKKc_ATM"/>
    <property type="match status" value="1"/>
</dbReference>
<evidence type="ECO:0000256" key="23">
    <source>
        <dbReference type="PROSITE-ProRule" id="PRU00330"/>
    </source>
</evidence>
<dbReference type="Pfam" id="PF26557">
    <property type="entry name" value="Cullin_AB"/>
    <property type="match status" value="1"/>
</dbReference>
<dbReference type="Gene3D" id="3.30.230.130">
    <property type="entry name" value="Cullin, Chain C, Domain 2"/>
    <property type="match status" value="1"/>
</dbReference>
<dbReference type="InterPro" id="IPR014009">
    <property type="entry name" value="PIK_FAT"/>
</dbReference>
<dbReference type="SUPFAM" id="SSF75632">
    <property type="entry name" value="Cullin homology domain"/>
    <property type="match status" value="1"/>
</dbReference>
<evidence type="ECO:0000256" key="9">
    <source>
        <dbReference type="ARBA" id="ARBA00022499"/>
    </source>
</evidence>
<dbReference type="Proteomes" id="UP000044602">
    <property type="component" value="Unassembled WGS sequence"/>
</dbReference>
<dbReference type="Pfam" id="PF11640">
    <property type="entry name" value="TAN"/>
    <property type="match status" value="1"/>
</dbReference>
<keyword evidence="9" id="KW-1017">Isopeptide bond</keyword>
<feature type="domain" description="Cullin family profile" evidence="27">
    <location>
        <begin position="3365"/>
        <end position="3620"/>
    </location>
</feature>
<comment type="similarity">
    <text evidence="4 25">Belongs to the PI3/PI4-kinase family. ATM subfamily.</text>
</comment>
<feature type="domain" description="FATC" evidence="30">
    <location>
        <begin position="2849"/>
        <end position="2878"/>
    </location>
</feature>
<keyword evidence="14 25" id="KW-0418">Kinase</keyword>
<dbReference type="Pfam" id="PF00454">
    <property type="entry name" value="PI3_PI4_kinase"/>
    <property type="match status" value="1"/>
</dbReference>
<dbReference type="SMART" id="SM00884">
    <property type="entry name" value="Cullin_Nedd8"/>
    <property type="match status" value="1"/>
</dbReference>
<organism evidence="31 32">
    <name type="scientific">Verticillium longisporum</name>
    <name type="common">Verticillium dahliae var. longisporum</name>
    <dbReference type="NCBI Taxonomy" id="100787"/>
    <lineage>
        <taxon>Eukaryota</taxon>
        <taxon>Fungi</taxon>
        <taxon>Dikarya</taxon>
        <taxon>Ascomycota</taxon>
        <taxon>Pezizomycotina</taxon>
        <taxon>Sordariomycetes</taxon>
        <taxon>Hypocreomycetidae</taxon>
        <taxon>Glomerellales</taxon>
        <taxon>Plectosphaerellaceae</taxon>
        <taxon>Verticillium</taxon>
    </lineage>
</organism>
<dbReference type="SMART" id="SM01343">
    <property type="entry name" value="FATC"/>
    <property type="match status" value="1"/>
</dbReference>
<feature type="region of interest" description="Disordered" evidence="26">
    <location>
        <begin position="2813"/>
        <end position="2837"/>
    </location>
</feature>
<dbReference type="InterPro" id="IPR036388">
    <property type="entry name" value="WH-like_DNA-bd_sf"/>
</dbReference>
<dbReference type="PANTHER" id="PTHR37079">
    <property type="entry name" value="SERINE/THREONINE-PROTEIN KINASE ATM"/>
    <property type="match status" value="1"/>
</dbReference>
<gene>
    <name evidence="31" type="ORF">BN1708_004598</name>
</gene>
<dbReference type="InterPro" id="IPR038980">
    <property type="entry name" value="ATM_plant"/>
</dbReference>
<dbReference type="EC" id="2.7.11.1" evidence="6 25"/>
<dbReference type="InterPro" id="IPR003152">
    <property type="entry name" value="FATC_dom"/>
</dbReference>
<dbReference type="InterPro" id="IPR059120">
    <property type="entry name" value="Cullin-like_AB"/>
</dbReference>
<proteinExistence type="inferred from homology"/>
<dbReference type="FunFam" id="3.30.1010.10:FF:000019">
    <property type="entry name" value="Serine/threonine-protein kinase Tel1"/>
    <property type="match status" value="1"/>
</dbReference>
<evidence type="ECO:0000256" key="4">
    <source>
        <dbReference type="ARBA" id="ARBA00010769"/>
    </source>
</evidence>
<dbReference type="GO" id="GO:0035556">
    <property type="term" value="P:intracellular signal transduction"/>
    <property type="evidence" value="ECO:0007669"/>
    <property type="project" value="UniProtKB-ARBA"/>
</dbReference>
<dbReference type="Gene3D" id="1.20.1310.10">
    <property type="entry name" value="Cullin Repeats"/>
    <property type="match status" value="4"/>
</dbReference>
<dbReference type="Gene3D" id="3.30.1010.10">
    <property type="entry name" value="Phosphatidylinositol 3-kinase Catalytic Subunit, Chain A, domain 4"/>
    <property type="match status" value="1"/>
</dbReference>
<dbReference type="GO" id="GO:0005524">
    <property type="term" value="F:ATP binding"/>
    <property type="evidence" value="ECO:0007669"/>
    <property type="project" value="UniProtKB-KW"/>
</dbReference>
<dbReference type="PROSITE" id="PS00916">
    <property type="entry name" value="PI3_4_KINASE_2"/>
    <property type="match status" value="1"/>
</dbReference>
<dbReference type="SUPFAM" id="SSF74788">
    <property type="entry name" value="Cullin repeat-like"/>
    <property type="match status" value="1"/>
</dbReference>
<keyword evidence="8 25" id="KW-0158">Chromosome</keyword>
<dbReference type="PANTHER" id="PTHR37079:SF4">
    <property type="entry name" value="SERINE_THREONINE-PROTEIN KINASE ATM"/>
    <property type="match status" value="1"/>
</dbReference>
<sequence length="3746" mass="418560">AWWNFSRLKLYTPKVPGQGHLTASQQLGRVSSATTYHEDMAPAASRGDVTLNDALDAITGGTLKLRGTGLDDLIFLLDEKKAKTANLSILADKHYHRIFEALFRCAITEKQSYYSGKKTTAASAATRLSKCAEALRLALNHGASKLKRKTVLAVIDHITQTLPGPDNNSHEMVEPLLQNYIKAIVALLSHQANVEHLATFEGNGEGWLDCIDFCLDSMTTYLDGNEHDTGASARASPAPGTFSTLRSTLTSTASQKQPAQLHRSTLQDLLHCLYLLLTPPNAPIARRSNPISKTLVQVLSLRHLGLSRITHLAFSSLNVILTSTQSNDLVRTKALAADVAPLISHWWQGRTVSKDEMLNSVRDEMLKTIFAIHLHLERLLQDGEDLSIQGDVEDLFDTLWLEYTRRNEQSQLHIDDISFTITTPDDFFRLRSFGLRPHNQDGERKWAMLQVLAFLEKALWKAQAPRQSQHEIGTEELEQPRKKKRRVDAANDRLQGRLKSPSTGVRRATLQLIPFLLDLDFISAQEVLNLHTEMLSFLGETGGTASWAMLAYSCVAEGLGKGHEDSASTWRPVWQLSARAVSLPATCRAACHLMRSILVLEMLTYHSVSDEITSIVTTADVNGPAILVDSSMALMLQLILLRGVKLPNQNQSTSHHVIRWVFLRWKPADMAFASLHSAHVHPAELANLFRACCGTEMLPIQLRPVSGSTISQAWSAYQQTAPVTSFLLLLSSTASTAKEDYRASQDNSIVLAHDSTNVHATQRLILELLFPKIEELQELCRSWGKREGGSQMSLEKLQSLFSACVVGTLLIPQLEQLNSRQSRDIEAATFTLLDSTLDAVLSAPENQAFFELLLGETSLHIPALTTTELGKFALHCPYLFRLLSRCAVTLRQRSAREPSGRNVDFMDLDDEFDSQESGTSNSVKIPDVPRRSEALQWNSEAFYLSTALRLYFLEAIDQDREKIGFVPEPFFQQLSSLSRQDFLLSTAVTSEVFNSDFTIKPDEALVIVEKLGEMIGETEYTCCETVHSMSLSIIKGLLCVWSDSKHDVATFVGDLYHYFVKASLPKNSLSPRSQIALAELLFCLLREDPQYGSSLGLSSCRTTLLSILQQGSMTVKYFIAMRLPEIFALYVLKAHDEVFLDVLESLPTDPGQIEGIGFRILVLSELACRWPTLLRRCTYHIFEAPGKIKQSSQYATRCLAKVSTALQLESPKELFKIFSPQLFYTWLDGDELEEMPFEIFGFTSLEDMLERAQSEAAALMFMRGQEESTARLAQRLLITPATMIKQGFSKIAAYAMAHDTSAGNSITTAESRIRKTLGKEPYLDAIYANFVDIIAVFFDVFDQEDPMDKYFGKDENFAYAAIAMSEMKSFSHSDVTLPANQQPMFKGKHLLRQLFHLCNRTEYELQSIWTPALVVCVARRLFNTVHPALGSLHACSVLRKVRVLICLAGPTALDVYALEMLLHSIRPFIVDSECADDALGVTQYLISKGAEHLEQSPSFLAGYALSTLASLRVFLESSQSSTTQESQFKATMSKAQRFHAWFSNFLAQYDSPSFKSQDQKDSFKSITQSASNIRTSGNAESGTHESTLLLEILKDDDREQKLLNEAARDLALGLLCGDFVIPPSARYDVISDDEKALHHGGLVLKSCKTQALSNEYLAWAGRVVGRAFAASGEIEPELLRESQLSSSLKLAPGANGSERGLFTLLQQLTVSKESFTAGLAESALRAVVSEAAAEEDELLTTAAQKTLHEPLYLASTWQPYRTPPSDTASQLVQRDDFSSTMEDIEDAGWIRKLVTYLVQAVPEFIILSELLPILTHVKGFAEKALPFILHLALCGQMEKQQSARKHLSDALKEWLSVSSESSHHNQKHLLNALLYLRTQPLPNESSIADRAGWLDVDFSSAAGAASRCGMHKTALLFFEVAASQVTRASRRSSAIRESHTPSVLLSIFENIDDPDAYYGLPQTSSLSNVMARLEYENDGSKSLAFRGAQFDSHIQSKDPASQNDGLSMVKALSTLGLSGLSHALLQTQSLVENTNALESTFGTARRLEIWNLPAPNSSENHAVSVYKAFQSIHQANDSSAIRQAIYDGFGRTMASLTSRGLNAANLRHHLGALAVLTELDDVVNVADFGELEALLDRFENHGEWMKRGRYDDVSQLLSSRGTTLSLLSQQPKLRAAANLSTSQARQIEVRCKLTSSGIYRFHRATQESLNISTSLTNLIVPSEDLGLSFDAAAKIESANSLWDHGEMVSSIRMLQSIDNDSVFKKQSIPVSRSDLLSKIGYQISVAKLEKPHDIQKKYLEPALKELKGRTDGKDAGKVFHQFAMFCDEQLQNSDGLDDLARLQNLRKGKSDEVAQLRSLISSEKNSQTKSRYSSHLTRAQQWLHLDEQELRRVEQTRSEFVRLSLENYLLSLIASDEHNNDALRFTALWLERSDDDSTNDAVRRHLDKVPTRKFATLMNQLCSRLQDQSNHVSGLVCNPKYKAGHKINLKETTSGNYLVAALNKYQIPPPTMQLELSADKDYSKVPIIAKLEPQMSIASGVSAPKIITAVGTDGVRYKQLVKGGNDDLRQDAIMEQVFAAVSSLLKLHRETQRRNLGIRTYKVLPLTSASGLIEFVPNTIPLHEFLMPAHERYYPKDLKGSQCRKEISAVQGKSVDARVSAYRKVKERFHPVMKYFFMEYFVDPDEWFVKRTAYTRTTAAISMLGHILGLGDRHGHNILLDNKTGEVVHIDLGVAFEMGRVLPVPELVPFRLTRDIEDGMGVTKEGVFQRCCEFTLDALREETYSIMTILDVLRYDPLYSWSISPVRLAKLQGGSGDGDDDVAGRGKTRVNEPSEADRALEVVRKKLSKTLSVTATVNDLINQATDERNLAVLYSAYFKLLQGLPVLSMPSNPNHPADGKPPSRATGSVSSGLRTSPSSSGALGDASISSPSRRRPRVDSDVHASPSTPHLVQQNQYLPSSAFSEKPSPKRFKFGADTASMTTMSNKTKGKLPEVIDLTQQSAFRPYSGAKKIVIKNLRPPTQTDKTEQYYDRTRQQLKDALQCILRHQPLQLPMERLYRGAEDICRHGQGQELYRTLQELCEAHLKQATLRSIIDRSPGPSNIDMLRSVFLHWQDWNKAVFRKMLSSSASKDATNQTPFTRCLHGVCELIAYDRVNDDRFDARLLKESVRMFNVLNVYQKSFEPAFLHDSVNFFHEFADERSTASLKEYILACEKLLKDEDYRCNAYNLDSTTKKQLLDAAHGIVVKDYSAKLLNVESLSKLLADQEIESMRALYDLLRLSGIQAKLKDPWKTYIQEAGATIVGDVERGDDMVMRLLELRRALDLVVRDGFRGDEVFGYELRHAFGAFMNDRKTTSGWSTGTSKIGEMIAKHIDMLLRGGLKALPKSLLSDNKDRAAAEKSGQSSTADEDAELDRQLDAALELFRFIEGKDAFEAFYKKDLARRLLMGRSASEDAERNMLRKLRDECGANFTRNLEQMFKDQELAKEEMQHYKQWSEGTNAEQQVDLQVMVISAASWPTYPDTKLNLPEGAAVEIERFERWYNHKHDGRKLSWPHSLANCTVKAIFPRGTKELLVSAFQAVVLVLFNEVDLEGFLSFGQISTATGLAGPELQRTLQSLACGKVRVLSKHPKGRDVSETDTFTINKAFTDPKLRIKINQIQLKETKEENKATHERIAEDRKFETQAAIVRVMKARKTIGHSELVAEVINFTRKRGPVDAASIKKLIETLIDKDYMERDGNMYTYIS</sequence>
<evidence type="ECO:0000256" key="5">
    <source>
        <dbReference type="ARBA" id="ARBA00011370"/>
    </source>
</evidence>
<name>A0A0G4M1P1_VERLO</name>
<dbReference type="GO" id="GO:0006281">
    <property type="term" value="P:DNA repair"/>
    <property type="evidence" value="ECO:0007669"/>
    <property type="project" value="InterPro"/>
</dbReference>
<keyword evidence="12 25" id="KW-0547">Nucleotide-binding</keyword>
<evidence type="ECO:0000259" key="27">
    <source>
        <dbReference type="PROSITE" id="PS50069"/>
    </source>
</evidence>
<dbReference type="GO" id="GO:0006325">
    <property type="term" value="P:chromatin organization"/>
    <property type="evidence" value="ECO:0007669"/>
    <property type="project" value="UniProtKB-KW"/>
</dbReference>
<feature type="region of interest" description="Disordered" evidence="26">
    <location>
        <begin position="2891"/>
        <end position="2973"/>
    </location>
</feature>
<reference evidence="31 32" key="1">
    <citation type="submission" date="2015-05" db="EMBL/GenBank/DDBJ databases">
        <authorList>
            <person name="Wang D.B."/>
            <person name="Wang M."/>
        </authorList>
    </citation>
    <scope>NUCLEOTIDE SEQUENCE [LARGE SCALE GENOMIC DNA]</scope>
    <source>
        <strain evidence="31">VL1</strain>
    </source>
</reference>